<organism evidence="2 3">
    <name type="scientific">Phyllobacterium ifriqiyense</name>
    <dbReference type="NCBI Taxonomy" id="314238"/>
    <lineage>
        <taxon>Bacteria</taxon>
        <taxon>Pseudomonadati</taxon>
        <taxon>Pseudomonadota</taxon>
        <taxon>Alphaproteobacteria</taxon>
        <taxon>Hyphomicrobiales</taxon>
        <taxon>Phyllobacteriaceae</taxon>
        <taxon>Phyllobacterium</taxon>
    </lineage>
</organism>
<dbReference type="Gene3D" id="3.40.50.300">
    <property type="entry name" value="P-loop containing nucleotide triphosphate hydrolases"/>
    <property type="match status" value="1"/>
</dbReference>
<evidence type="ECO:0000256" key="1">
    <source>
        <dbReference type="ARBA" id="ARBA00022679"/>
    </source>
</evidence>
<dbReference type="SUPFAM" id="SSF52540">
    <property type="entry name" value="P-loop containing nucleoside triphosphate hydrolases"/>
    <property type="match status" value="1"/>
</dbReference>
<keyword evidence="3" id="KW-1185">Reference proteome</keyword>
<protein>
    <recommendedName>
        <fullName evidence="4">Sulfotransferase</fullName>
    </recommendedName>
</protein>
<gene>
    <name evidence="2" type="ORF">QFZ34_003257</name>
</gene>
<proteinExistence type="predicted"/>
<sequence>MKPLLVIAVGRSGTTYLNAMLSRHPEIVAHTAYPLEFSPFLSALFPEDATLRGSTNSPQYFADEATPLLSTLVNADRLPIENIDPIYAMLAREKRPQYFLEKFHPRLDLNAVFSAKPNARFICLVRDPRDVLISARAFDQKRGFKGFRERDGDTNEEVVLKYKEVFDQLVSAQKSSNALIVHYERLIADTASCLRLICNYLEINSSLETIQGCLSKGLDIPDGHITSPKGANSIARWQDEMDVDLRGLYKKHLGDVIQHFGYD</sequence>
<dbReference type="Pfam" id="PF13469">
    <property type="entry name" value="Sulfotransfer_3"/>
    <property type="match status" value="1"/>
</dbReference>
<keyword evidence="1" id="KW-0808">Transferase</keyword>
<dbReference type="PANTHER" id="PTHR12788">
    <property type="entry name" value="PROTEIN-TYROSINE SULFOTRANSFERASE 2"/>
    <property type="match status" value="1"/>
</dbReference>
<dbReference type="Proteomes" id="UP001237780">
    <property type="component" value="Unassembled WGS sequence"/>
</dbReference>
<comment type="caution">
    <text evidence="2">The sequence shown here is derived from an EMBL/GenBank/DDBJ whole genome shotgun (WGS) entry which is preliminary data.</text>
</comment>
<name>A0ABU0SBD2_9HYPH</name>
<evidence type="ECO:0000313" key="3">
    <source>
        <dbReference type="Proteomes" id="UP001237780"/>
    </source>
</evidence>
<evidence type="ECO:0008006" key="4">
    <source>
        <dbReference type="Google" id="ProtNLM"/>
    </source>
</evidence>
<dbReference type="InterPro" id="IPR027417">
    <property type="entry name" value="P-loop_NTPase"/>
</dbReference>
<dbReference type="EMBL" id="JAUSZT010000003">
    <property type="protein sequence ID" value="MDQ0998075.1"/>
    <property type="molecule type" value="Genomic_DNA"/>
</dbReference>
<dbReference type="PANTHER" id="PTHR12788:SF10">
    <property type="entry name" value="PROTEIN-TYROSINE SULFOTRANSFERASE"/>
    <property type="match status" value="1"/>
</dbReference>
<dbReference type="InterPro" id="IPR026634">
    <property type="entry name" value="TPST-like"/>
</dbReference>
<evidence type="ECO:0000313" key="2">
    <source>
        <dbReference type="EMBL" id="MDQ0998075.1"/>
    </source>
</evidence>
<reference evidence="2 3" key="1">
    <citation type="submission" date="2023-07" db="EMBL/GenBank/DDBJ databases">
        <title>Comparative genomics of wheat-associated soil bacteria to identify genetic determinants of phenazine resistance.</title>
        <authorList>
            <person name="Mouncey N."/>
        </authorList>
    </citation>
    <scope>NUCLEOTIDE SEQUENCE [LARGE SCALE GENOMIC DNA]</scope>
    <source>
        <strain evidence="2 3">W4I11</strain>
    </source>
</reference>
<accession>A0ABU0SBD2</accession>
<dbReference type="RefSeq" id="WP_307282561.1">
    <property type="nucleotide sequence ID" value="NZ_JAUSZT010000003.1"/>
</dbReference>